<evidence type="ECO:0000256" key="1">
    <source>
        <dbReference type="ARBA" id="ARBA00004141"/>
    </source>
</evidence>
<evidence type="ECO:0000256" key="2">
    <source>
        <dbReference type="ARBA" id="ARBA00022692"/>
    </source>
</evidence>
<evidence type="ECO:0000256" key="4">
    <source>
        <dbReference type="ARBA" id="ARBA00023136"/>
    </source>
</evidence>
<dbReference type="RefSeq" id="WP_290398999.1">
    <property type="nucleotide sequence ID" value="NZ_JAUHLN010000001.1"/>
</dbReference>
<dbReference type="EMBL" id="JAUHLN010000001">
    <property type="protein sequence ID" value="MDN4072922.1"/>
    <property type="molecule type" value="Genomic_DNA"/>
</dbReference>
<feature type="transmembrane region" description="Helical" evidence="5">
    <location>
        <begin position="73"/>
        <end position="91"/>
    </location>
</feature>
<keyword evidence="7" id="KW-1185">Reference proteome</keyword>
<dbReference type="Proteomes" id="UP001168694">
    <property type="component" value="Unassembled WGS sequence"/>
</dbReference>
<keyword evidence="4 5" id="KW-0472">Membrane</keyword>
<keyword evidence="3 5" id="KW-1133">Transmembrane helix</keyword>
<feature type="transmembrane region" description="Helical" evidence="5">
    <location>
        <begin position="12"/>
        <end position="30"/>
    </location>
</feature>
<feature type="transmembrane region" description="Helical" evidence="5">
    <location>
        <begin position="97"/>
        <end position="117"/>
    </location>
</feature>
<comment type="caution">
    <text evidence="6">The sequence shown here is derived from an EMBL/GenBank/DDBJ whole genome shotgun (WGS) entry which is preliminary data.</text>
</comment>
<dbReference type="InterPro" id="IPR032808">
    <property type="entry name" value="DoxX"/>
</dbReference>
<comment type="subcellular location">
    <subcellularLocation>
        <location evidence="1">Membrane</location>
        <topology evidence="1">Multi-pass membrane protein</topology>
    </subcellularLocation>
</comment>
<protein>
    <submittedName>
        <fullName evidence="6">DoxX family protein</fullName>
    </submittedName>
</protein>
<evidence type="ECO:0000256" key="3">
    <source>
        <dbReference type="ARBA" id="ARBA00022989"/>
    </source>
</evidence>
<dbReference type="Pfam" id="PF13564">
    <property type="entry name" value="DoxX_2"/>
    <property type="match status" value="1"/>
</dbReference>
<keyword evidence="2 5" id="KW-0812">Transmembrane</keyword>
<reference evidence="6" key="1">
    <citation type="submission" date="2023-06" db="EMBL/GenBank/DDBJ databases">
        <title>Draft Genome Sequences of Representative Paenibacillus Polymyxa, Bacillus cereus, Fictibacillus sp., and Brevibacillus agri Strains Isolated from Amazonian Dark Earth.</title>
        <authorList>
            <person name="Pellegrinetti T.A."/>
            <person name="Cunha I.C.M."/>
            <person name="Chaves M.G."/>
            <person name="Freitas A.S."/>
            <person name="Silva A.V.R."/>
            <person name="Tsai S.M."/>
            <person name="Mendes L.W."/>
        </authorList>
    </citation>
    <scope>NUCLEOTIDE SEQUENCE</scope>
    <source>
        <strain evidence="6">CENA-BCM004</strain>
    </source>
</reference>
<feature type="transmembrane region" description="Helical" evidence="5">
    <location>
        <begin position="50"/>
        <end position="68"/>
    </location>
</feature>
<organism evidence="6 7">
    <name type="scientific">Fictibacillus terranigra</name>
    <dbReference type="NCBI Taxonomy" id="3058424"/>
    <lineage>
        <taxon>Bacteria</taxon>
        <taxon>Bacillati</taxon>
        <taxon>Bacillota</taxon>
        <taxon>Bacilli</taxon>
        <taxon>Bacillales</taxon>
        <taxon>Fictibacillaceae</taxon>
        <taxon>Fictibacillus</taxon>
    </lineage>
</organism>
<name>A0ABT8E4T3_9BACL</name>
<evidence type="ECO:0000313" key="6">
    <source>
        <dbReference type="EMBL" id="MDN4072922.1"/>
    </source>
</evidence>
<accession>A0ABT8E4T3</accession>
<gene>
    <name evidence="6" type="ORF">QYF49_07770</name>
</gene>
<evidence type="ECO:0000313" key="7">
    <source>
        <dbReference type="Proteomes" id="UP001168694"/>
    </source>
</evidence>
<evidence type="ECO:0000256" key="5">
    <source>
        <dbReference type="SAM" id="Phobius"/>
    </source>
</evidence>
<proteinExistence type="predicted"/>
<sequence>MKHSISKSRLWTARVMSGLVTLFMLFDGITKLLKLSVSVDGMVEMGFAEHHVITIGILALLSTILYALPQTSVLGAIILTGFFGGVIATHIRLDNPLFSHTLFPVYLAVLTWGGIYLRDKRLQIIFPIKQRRQITDKNDFNRTNMS</sequence>